<name>A0AAV5R701_PICKL</name>
<feature type="domain" description="Reverse transcriptase RNase H-like" evidence="11">
    <location>
        <begin position="357"/>
        <end position="463"/>
    </location>
</feature>
<dbReference type="InterPro" id="IPR000477">
    <property type="entry name" value="RT_dom"/>
</dbReference>
<dbReference type="CDD" id="cd09274">
    <property type="entry name" value="RNase_HI_RT_Ty3"/>
    <property type="match status" value="1"/>
</dbReference>
<dbReference type="InterPro" id="IPR043502">
    <property type="entry name" value="DNA/RNA_pol_sf"/>
</dbReference>
<dbReference type="InterPro" id="IPR036397">
    <property type="entry name" value="RNaseH_sf"/>
</dbReference>
<dbReference type="Gene3D" id="2.40.70.10">
    <property type="entry name" value="Acid Proteases"/>
    <property type="match status" value="1"/>
</dbReference>
<keyword evidence="5" id="KW-0645">Protease</keyword>
<reference evidence="12 13" key="1">
    <citation type="journal article" date="2023" name="Elife">
        <title>Identification of key yeast species and microbe-microbe interactions impacting larval growth of Drosophila in the wild.</title>
        <authorList>
            <person name="Mure A."/>
            <person name="Sugiura Y."/>
            <person name="Maeda R."/>
            <person name="Honda K."/>
            <person name="Sakurai N."/>
            <person name="Takahashi Y."/>
            <person name="Watada M."/>
            <person name="Katoh T."/>
            <person name="Gotoh A."/>
            <person name="Gotoh Y."/>
            <person name="Taniguchi I."/>
            <person name="Nakamura K."/>
            <person name="Hayashi T."/>
            <person name="Katayama T."/>
            <person name="Uemura T."/>
            <person name="Hattori Y."/>
        </authorList>
    </citation>
    <scope>NUCLEOTIDE SEQUENCE [LARGE SCALE GENOMIC DNA]</scope>
    <source>
        <strain evidence="12 13">PK-24</strain>
    </source>
</reference>
<dbReference type="InterPro" id="IPR041373">
    <property type="entry name" value="RT_RNaseH"/>
</dbReference>
<dbReference type="Pfam" id="PF17917">
    <property type="entry name" value="RT_RNaseH"/>
    <property type="match status" value="1"/>
</dbReference>
<evidence type="ECO:0000259" key="11">
    <source>
        <dbReference type="Pfam" id="PF17917"/>
    </source>
</evidence>
<evidence type="ECO:0000256" key="5">
    <source>
        <dbReference type="ARBA" id="ARBA00022750"/>
    </source>
</evidence>
<evidence type="ECO:0000256" key="9">
    <source>
        <dbReference type="ARBA" id="ARBA00023242"/>
    </source>
</evidence>
<dbReference type="SUPFAM" id="SSF56672">
    <property type="entry name" value="DNA/RNA polymerases"/>
    <property type="match status" value="1"/>
</dbReference>
<dbReference type="PROSITE" id="PS00141">
    <property type="entry name" value="ASP_PROTEASE"/>
    <property type="match status" value="1"/>
</dbReference>
<proteinExistence type="predicted"/>
<gene>
    <name evidence="12" type="ORF">DAPK24_039240</name>
</gene>
<keyword evidence="7" id="KW-0378">Hydrolase</keyword>
<dbReference type="InterPro" id="IPR001969">
    <property type="entry name" value="Aspartic_peptidase_AS"/>
</dbReference>
<keyword evidence="8" id="KW-0695">RNA-directed DNA polymerase</keyword>
<dbReference type="Pfam" id="PF00078">
    <property type="entry name" value="RVT_1"/>
    <property type="match status" value="1"/>
</dbReference>
<dbReference type="GO" id="GO:0005634">
    <property type="term" value="C:nucleus"/>
    <property type="evidence" value="ECO:0007669"/>
    <property type="project" value="UniProtKB-SubCell"/>
</dbReference>
<accession>A0AAV5R701</accession>
<comment type="caution">
    <text evidence="12">The sequence shown here is derived from an EMBL/GenBank/DDBJ whole genome shotgun (WGS) entry which is preliminary data.</text>
</comment>
<keyword evidence="4" id="KW-0540">Nuclease</keyword>
<dbReference type="InterPro" id="IPR021109">
    <property type="entry name" value="Peptidase_aspartic_dom_sf"/>
</dbReference>
<dbReference type="PANTHER" id="PTHR37984:SF5">
    <property type="entry name" value="PROTEIN NYNRIN-LIKE"/>
    <property type="match status" value="1"/>
</dbReference>
<dbReference type="GO" id="GO:0003676">
    <property type="term" value="F:nucleic acid binding"/>
    <property type="evidence" value="ECO:0007669"/>
    <property type="project" value="InterPro"/>
</dbReference>
<dbReference type="InterPro" id="IPR012337">
    <property type="entry name" value="RNaseH-like_sf"/>
</dbReference>
<evidence type="ECO:0000256" key="1">
    <source>
        <dbReference type="ARBA" id="ARBA00004123"/>
    </source>
</evidence>
<dbReference type="GO" id="GO:0004519">
    <property type="term" value="F:endonuclease activity"/>
    <property type="evidence" value="ECO:0007669"/>
    <property type="project" value="UniProtKB-KW"/>
</dbReference>
<evidence type="ECO:0000256" key="2">
    <source>
        <dbReference type="ARBA" id="ARBA00022679"/>
    </source>
</evidence>
<keyword evidence="3" id="KW-0548">Nucleotidyltransferase</keyword>
<dbReference type="GO" id="GO:0003964">
    <property type="term" value="F:RNA-directed DNA polymerase activity"/>
    <property type="evidence" value="ECO:0007669"/>
    <property type="project" value="UniProtKB-KW"/>
</dbReference>
<dbReference type="SUPFAM" id="SSF53098">
    <property type="entry name" value="Ribonuclease H-like"/>
    <property type="match status" value="1"/>
</dbReference>
<evidence type="ECO:0000256" key="7">
    <source>
        <dbReference type="ARBA" id="ARBA00022801"/>
    </source>
</evidence>
<feature type="domain" description="Reverse transcriptase" evidence="10">
    <location>
        <begin position="230"/>
        <end position="319"/>
    </location>
</feature>
<sequence length="709" mass="81163">MRGNVTKQGEILLDSGATRNLVYQACLDTLPGNVKLVKIFDVETNYTVTAAFGDSYQCSEIATLKIYFTNDKFILSDFIIIPNSNERKLIIGRKLLHQLLFRLDENHQYITVMGEELVIDDNFSVRLFQVVVENKFLIDDYVKKYPDLFSDKLTVLPKHNFKYKVCLEGFDYHKPKPFYSNAVQSKHIEKFIQDGIDDNVLIQSDDPNELVALAPVFPIVQKDKVRVVTDFREINLCLRYQDEAIPPILVLIQNLATYSCFSTLDLKSAYFNVPSHEDGSPIGITTIFGNFKFQRLPFGLASAPAVFTRFMRSILMNLDYDKKTKKVPSSISKDILQKNFELIRKSIINSVGLQLFDPSKKVFIITDASLTGVGGMILQEHLSRKNKLVPISFFSKSFTVTQSKYTVLERELLGILLALSNNYLLLSNEIVVYTDHQALVSISQKHSMLDKRILKFLETLSTYPVVIKYLPGKKNHADFLSRFCVDKQPELNLDVLNNEFNAVRVTRFAAELENPFSRRNQKLFNGLVDDDLKRMLMLLKSNGVLDSRYNEVKNNFQLINDELKFVYENKIFSIIKIDECMKLFAEWHAKFHGSPIVLLDLLLDEGLFCPSAQMLATAEVKNCKHCGLFISFKSLPAPVQKVKTPQFGELWHIDFIGPLKVPGTILSDNASNFVSSEVKRFAEEFGIKWRLSSVYIILKQTVEWKELMV</sequence>
<dbReference type="Gene3D" id="3.30.420.10">
    <property type="entry name" value="Ribonuclease H-like superfamily/Ribonuclease H"/>
    <property type="match status" value="1"/>
</dbReference>
<keyword evidence="9" id="KW-0539">Nucleus</keyword>
<protein>
    <recommendedName>
        <fullName evidence="14">Reverse transcriptase</fullName>
    </recommendedName>
</protein>
<dbReference type="Gene3D" id="3.10.10.10">
    <property type="entry name" value="HIV Type 1 Reverse Transcriptase, subunit A, domain 1"/>
    <property type="match status" value="1"/>
</dbReference>
<keyword evidence="13" id="KW-1185">Reference proteome</keyword>
<dbReference type="PANTHER" id="PTHR37984">
    <property type="entry name" value="PROTEIN CBG26694"/>
    <property type="match status" value="1"/>
</dbReference>
<evidence type="ECO:0000313" key="12">
    <source>
        <dbReference type="EMBL" id="GMM47349.1"/>
    </source>
</evidence>
<keyword evidence="5" id="KW-0064">Aspartyl protease</keyword>
<comment type="subcellular location">
    <subcellularLocation>
        <location evidence="1">Nucleus</location>
    </subcellularLocation>
</comment>
<organism evidence="12 13">
    <name type="scientific">Pichia kluyveri</name>
    <name type="common">Yeast</name>
    <dbReference type="NCBI Taxonomy" id="36015"/>
    <lineage>
        <taxon>Eukaryota</taxon>
        <taxon>Fungi</taxon>
        <taxon>Dikarya</taxon>
        <taxon>Ascomycota</taxon>
        <taxon>Saccharomycotina</taxon>
        <taxon>Pichiomycetes</taxon>
        <taxon>Pichiales</taxon>
        <taxon>Pichiaceae</taxon>
        <taxon>Pichia</taxon>
    </lineage>
</organism>
<dbReference type="GO" id="GO:0004190">
    <property type="term" value="F:aspartic-type endopeptidase activity"/>
    <property type="evidence" value="ECO:0007669"/>
    <property type="project" value="UniProtKB-KW"/>
</dbReference>
<dbReference type="EMBL" id="BTGB01000005">
    <property type="protein sequence ID" value="GMM47349.1"/>
    <property type="molecule type" value="Genomic_DNA"/>
</dbReference>
<dbReference type="AlphaFoldDB" id="A0AAV5R701"/>
<dbReference type="InterPro" id="IPR050951">
    <property type="entry name" value="Retrovirus_Pol_polyprotein"/>
</dbReference>
<dbReference type="Proteomes" id="UP001378960">
    <property type="component" value="Unassembled WGS sequence"/>
</dbReference>
<keyword evidence="2" id="KW-0808">Transferase</keyword>
<evidence type="ECO:0000259" key="10">
    <source>
        <dbReference type="Pfam" id="PF00078"/>
    </source>
</evidence>
<keyword evidence="6" id="KW-0255">Endonuclease</keyword>
<evidence type="ECO:0000313" key="13">
    <source>
        <dbReference type="Proteomes" id="UP001378960"/>
    </source>
</evidence>
<evidence type="ECO:0000256" key="6">
    <source>
        <dbReference type="ARBA" id="ARBA00022759"/>
    </source>
</evidence>
<evidence type="ECO:0008006" key="14">
    <source>
        <dbReference type="Google" id="ProtNLM"/>
    </source>
</evidence>
<evidence type="ECO:0000256" key="8">
    <source>
        <dbReference type="ARBA" id="ARBA00022918"/>
    </source>
</evidence>
<dbReference type="GO" id="GO:0006508">
    <property type="term" value="P:proteolysis"/>
    <property type="evidence" value="ECO:0007669"/>
    <property type="project" value="InterPro"/>
</dbReference>
<evidence type="ECO:0000256" key="3">
    <source>
        <dbReference type="ARBA" id="ARBA00022695"/>
    </source>
</evidence>
<evidence type="ECO:0000256" key="4">
    <source>
        <dbReference type="ARBA" id="ARBA00022722"/>
    </source>
</evidence>